<sequence>MRGRTRSYGYLTDERDAFIRTPTRPRHLHPSYLSQYSFGHESGDASVSGNLFLDYSRGSDPSLFAYSHLAFAGHVILIRMFLRLSDVEVVNIDVD</sequence>
<organism evidence="2 3">
    <name type="scientific">Heligmosomoides polygyrus</name>
    <name type="common">Parasitic roundworm</name>
    <dbReference type="NCBI Taxonomy" id="6339"/>
    <lineage>
        <taxon>Eukaryota</taxon>
        <taxon>Metazoa</taxon>
        <taxon>Ecdysozoa</taxon>
        <taxon>Nematoda</taxon>
        <taxon>Chromadorea</taxon>
        <taxon>Rhabditida</taxon>
        <taxon>Rhabditina</taxon>
        <taxon>Rhabditomorpha</taxon>
        <taxon>Strongyloidea</taxon>
        <taxon>Heligmosomidae</taxon>
        <taxon>Heligmosomoides</taxon>
    </lineage>
</organism>
<reference evidence="1 2" key="1">
    <citation type="submission" date="2018-11" db="EMBL/GenBank/DDBJ databases">
        <authorList>
            <consortium name="Pathogen Informatics"/>
        </authorList>
    </citation>
    <scope>NUCLEOTIDE SEQUENCE [LARGE SCALE GENOMIC DNA]</scope>
</reference>
<protein>
    <submittedName>
        <fullName evidence="3">Tyrosinase_Cu-bd domain-containing protein</fullName>
    </submittedName>
</protein>
<evidence type="ECO:0000313" key="3">
    <source>
        <dbReference type="WBParaSite" id="HPBE_0000000501-mRNA-1"/>
    </source>
</evidence>
<gene>
    <name evidence="1" type="ORF">HPBE_LOCUS6</name>
</gene>
<dbReference type="EMBL" id="UZAH01000003">
    <property type="protein sequence ID" value="VDO17918.1"/>
    <property type="molecule type" value="Genomic_DNA"/>
</dbReference>
<dbReference type="Proteomes" id="UP000050761">
    <property type="component" value="Unassembled WGS sequence"/>
</dbReference>
<accession>A0A3P7WJX7</accession>
<dbReference type="AlphaFoldDB" id="A0A183F1S1"/>
<keyword evidence="2" id="KW-1185">Reference proteome</keyword>
<dbReference type="WBParaSite" id="HPBE_0000000501-mRNA-1">
    <property type="protein sequence ID" value="HPBE_0000000501-mRNA-1"/>
    <property type="gene ID" value="HPBE_0000000501"/>
</dbReference>
<proteinExistence type="predicted"/>
<evidence type="ECO:0000313" key="1">
    <source>
        <dbReference type="EMBL" id="VDO17918.1"/>
    </source>
</evidence>
<accession>A0A183F1S1</accession>
<evidence type="ECO:0000313" key="2">
    <source>
        <dbReference type="Proteomes" id="UP000050761"/>
    </source>
</evidence>
<name>A0A183F1S1_HELPZ</name>
<dbReference type="OrthoDB" id="5869782at2759"/>
<reference evidence="3" key="2">
    <citation type="submission" date="2019-09" db="UniProtKB">
        <authorList>
            <consortium name="WormBaseParasite"/>
        </authorList>
    </citation>
    <scope>IDENTIFICATION</scope>
</reference>